<keyword evidence="2" id="KW-0521">NADP</keyword>
<comment type="function">
    <text evidence="2">Catalyzes the reduction of dTDP-6-deoxy-L-lyxo-4-hexulose to yield dTDP-L-rhamnose.</text>
</comment>
<dbReference type="EMBL" id="LBSV01000017">
    <property type="protein sequence ID" value="KKQ24323.1"/>
    <property type="molecule type" value="Genomic_DNA"/>
</dbReference>
<dbReference type="GO" id="GO:0019305">
    <property type="term" value="P:dTDP-rhamnose biosynthetic process"/>
    <property type="evidence" value="ECO:0007669"/>
    <property type="project" value="UniProtKB-UniPathway"/>
</dbReference>
<name>A0A0G0FZF4_9BACT</name>
<dbReference type="PANTHER" id="PTHR10491">
    <property type="entry name" value="DTDP-4-DEHYDRORHAMNOSE REDUCTASE"/>
    <property type="match status" value="1"/>
</dbReference>
<evidence type="ECO:0000313" key="5">
    <source>
        <dbReference type="Proteomes" id="UP000034917"/>
    </source>
</evidence>
<organism evidence="4 5">
    <name type="scientific">Candidatus Roizmanbacteria bacterium GW2011_GWC2_37_13</name>
    <dbReference type="NCBI Taxonomy" id="1618486"/>
    <lineage>
        <taxon>Bacteria</taxon>
        <taxon>Candidatus Roizmaniibacteriota</taxon>
    </lineage>
</organism>
<dbReference type="PANTHER" id="PTHR10491:SF4">
    <property type="entry name" value="METHIONINE ADENOSYLTRANSFERASE 2 SUBUNIT BETA"/>
    <property type="match status" value="1"/>
</dbReference>
<reference evidence="4 5" key="1">
    <citation type="journal article" date="2015" name="Nature">
        <title>rRNA introns, odd ribosomes, and small enigmatic genomes across a large radiation of phyla.</title>
        <authorList>
            <person name="Brown C.T."/>
            <person name="Hug L.A."/>
            <person name="Thomas B.C."/>
            <person name="Sharon I."/>
            <person name="Castelle C.J."/>
            <person name="Singh A."/>
            <person name="Wilkins M.J."/>
            <person name="Williams K.H."/>
            <person name="Banfield J.F."/>
        </authorList>
    </citation>
    <scope>NUCLEOTIDE SEQUENCE [LARGE SCALE GENOMIC DNA]</scope>
</reference>
<dbReference type="EC" id="1.1.1.133" evidence="2"/>
<evidence type="ECO:0000256" key="2">
    <source>
        <dbReference type="RuleBase" id="RU364082"/>
    </source>
</evidence>
<dbReference type="UniPathway" id="UPA00124"/>
<feature type="domain" description="RmlD-like substrate binding" evidence="3">
    <location>
        <begin position="3"/>
        <end position="269"/>
    </location>
</feature>
<keyword evidence="2" id="KW-0560">Oxidoreductase</keyword>
<comment type="pathway">
    <text evidence="2">Carbohydrate biosynthesis; dTDP-L-rhamnose biosynthesis.</text>
</comment>
<dbReference type="CDD" id="cd05254">
    <property type="entry name" value="dTDP_HR_like_SDR_e"/>
    <property type="match status" value="1"/>
</dbReference>
<dbReference type="PATRIC" id="fig|1618486.3.peg.1001"/>
<dbReference type="Proteomes" id="UP000034917">
    <property type="component" value="Unassembled WGS sequence"/>
</dbReference>
<dbReference type="InterPro" id="IPR005913">
    <property type="entry name" value="dTDP_dehydrorham_reduct"/>
</dbReference>
<dbReference type="Pfam" id="PF04321">
    <property type="entry name" value="RmlD_sub_bind"/>
    <property type="match status" value="1"/>
</dbReference>
<dbReference type="InterPro" id="IPR029903">
    <property type="entry name" value="RmlD-like-bd"/>
</dbReference>
<comment type="caution">
    <text evidence="4">The sequence shown here is derived from an EMBL/GenBank/DDBJ whole genome shotgun (WGS) entry which is preliminary data.</text>
</comment>
<dbReference type="Gene3D" id="3.40.50.720">
    <property type="entry name" value="NAD(P)-binding Rossmann-like Domain"/>
    <property type="match status" value="1"/>
</dbReference>
<dbReference type="InterPro" id="IPR036291">
    <property type="entry name" value="NAD(P)-bd_dom_sf"/>
</dbReference>
<evidence type="ECO:0000256" key="1">
    <source>
        <dbReference type="ARBA" id="ARBA00010944"/>
    </source>
</evidence>
<evidence type="ECO:0000313" key="4">
    <source>
        <dbReference type="EMBL" id="KKQ24323.1"/>
    </source>
</evidence>
<dbReference type="GO" id="GO:0008831">
    <property type="term" value="F:dTDP-4-dehydrorhamnose reductase activity"/>
    <property type="evidence" value="ECO:0007669"/>
    <property type="project" value="UniProtKB-EC"/>
</dbReference>
<comment type="similarity">
    <text evidence="1 2">Belongs to the dTDP-4-dehydrorhamnose reductase family.</text>
</comment>
<protein>
    <recommendedName>
        <fullName evidence="2">dTDP-4-dehydrorhamnose reductase</fullName>
        <ecNumber evidence="2">1.1.1.133</ecNumber>
    </recommendedName>
</protein>
<evidence type="ECO:0000259" key="3">
    <source>
        <dbReference type="Pfam" id="PF04321"/>
    </source>
</evidence>
<dbReference type="AlphaFoldDB" id="A0A0G0FZF4"/>
<proteinExistence type="inferred from homology"/>
<dbReference type="SUPFAM" id="SSF51735">
    <property type="entry name" value="NAD(P)-binding Rossmann-fold domains"/>
    <property type="match status" value="1"/>
</dbReference>
<sequence length="284" mass="32376">MLKIALTGADGLVGSRIIELLKDFSFIPIPQAKMDITNTEQTNAIIKEIDFDIFLHLAAYTNVAAAETNKELCFKINVEGTKNVFDAVTNKGKKFVYISTDFVFDGKNPPYFEDSTPNPPGIYAQSKYEGEKIVNNKAMIVRISYPYRAKFEIKKDFFRTFKSYLEQKKPLFMITDSLMTPTLIDDIAFGLKHLLNNYSPEIFHLGGGRALSPYEAAMLVAEKFNLDKSLIGKTTYEEYMKNKPGLPQYANIRSKKNNFWKMKTFDEGLEEIKIQMSNDKTANE</sequence>
<gene>
    <name evidence="4" type="ORF">US40_C0017G0019</name>
</gene>
<accession>A0A0G0FZF4</accession>
<dbReference type="GO" id="GO:0005829">
    <property type="term" value="C:cytosol"/>
    <property type="evidence" value="ECO:0007669"/>
    <property type="project" value="TreeGrafter"/>
</dbReference>